<evidence type="ECO:0000313" key="4">
    <source>
        <dbReference type="Proteomes" id="UP001144280"/>
    </source>
</evidence>
<dbReference type="Gene3D" id="1.25.40.10">
    <property type="entry name" value="Tetratricopeptide repeat domain"/>
    <property type="match status" value="4"/>
</dbReference>
<gene>
    <name evidence="3" type="ORF">Pa4123_81790</name>
</gene>
<keyword evidence="4" id="KW-1185">Reference proteome</keyword>
<dbReference type="EMBL" id="BSDI01000072">
    <property type="protein sequence ID" value="GLI02901.1"/>
    <property type="molecule type" value="Genomic_DNA"/>
</dbReference>
<reference evidence="3" key="1">
    <citation type="submission" date="2022-12" db="EMBL/GenBank/DDBJ databases">
        <title>New Phytohabitans aurantiacus sp. RD004123 nov., an actinomycete isolated from soil.</title>
        <authorList>
            <person name="Triningsih D.W."/>
            <person name="Harunari E."/>
            <person name="Igarashi Y."/>
        </authorList>
    </citation>
    <scope>NUCLEOTIDE SEQUENCE</scope>
    <source>
        <strain evidence="3">RD004123</strain>
    </source>
</reference>
<dbReference type="PRINTS" id="PR00364">
    <property type="entry name" value="DISEASERSIST"/>
</dbReference>
<protein>
    <recommendedName>
        <fullName evidence="2">Bacterial transcriptional activator domain-containing protein</fullName>
    </recommendedName>
</protein>
<evidence type="ECO:0000256" key="1">
    <source>
        <dbReference type="PROSITE-ProRule" id="PRU00339"/>
    </source>
</evidence>
<dbReference type="SUPFAM" id="SSF46894">
    <property type="entry name" value="C-terminal effector domain of the bipartite response regulators"/>
    <property type="match status" value="1"/>
</dbReference>
<sequence>MVEIRILGEVVLDGPRGPVVPQRVGERLLLAALAIEVGRVVPVQRLLDLIGESGDIATGTLVDYVSAVRRALTAAGGSRAMLPNARRSGAYILDVDPEHVDYQRHRKLVAAARAHAVAGEHAAAVEVYEQALALWTASPLANVRGGGDGLRQRLHEERHTTVHELLTQQLHAGDHLRTHTTVARLLHEEVPTDQMIVLGLHALARAGRHADIPALLSRAAERMHAMVGARPGQQVHQLAQRLLSAPGQSLTLLPTESAPQSGPRRAARFTLPADPIAFTGRTQELGAITATVTNAAQRGGVLAIHAIDGMPGVGKSTLAIHAAHQLTERFPDRQVFVDLHAHSFDQPPTAPTDALADLLIADGVDPRQLPDSLDGRASMWRDRLANSRTLILLDNAASTAQISPLVPGTPGCLVLITSRRRLADLTATHLYLDTLPADDAITMFLRLAPRASGQVDAVKAVVEVCGYLPLAIAITARLYSRRPSWTVPQLVAEIRGRRLTAAGEHHTVKAAFDLSYHHLPESRQRFFRLLGLHPGVDIDGYAAAALTGVPYEQALRELDDLYNDHLLEEPSYRRYRMHDLIRDYSHTLATTQDPPKVREQAIKRLLDYYHDTAARADKRLTRYTRPAAAPATASAAAPDLDDWDEAATWLRTERLNLLACVHHTTTHQSHPHTVGLTAGIAALLHTDGPWSLAADLHHAAATAAHARGDRHAHANALHDLGVLRWLVGDYPYADGLLGRAQNLYQALDDRLGQANTLYELGIVRRLTGDYAAARTLLRQALDLYRIVDDRLGQANTLHELGVACWLVGKYPSAVDLLRRALSLYRALDDRGGLANTLHELGFVRRLTCDYQGATDLLGQARVNYQSLDDRRGQANTLRELGIIRRLTGDYPGAADLLEQALNTHRTIGNRRGEAITMRELGILRRLTGDLAGGADLSDQALTLCRALGDRHGEALSLSEMGLLRHLAGDLSGANDLLGQARALFRTIGSPPCEAKVLTRLGAVRYLTGDYHHARDLLQRAVAMLREAGALDDESEALNHLGTLHRLIEQPDQARALHHQALAIARDIHLPVEEARALEGLG</sequence>
<comment type="caution">
    <text evidence="3">The sequence shown here is derived from an EMBL/GenBank/DDBJ whole genome shotgun (WGS) entry which is preliminary data.</text>
</comment>
<dbReference type="SUPFAM" id="SSF48452">
    <property type="entry name" value="TPR-like"/>
    <property type="match status" value="3"/>
</dbReference>
<dbReference type="Pfam" id="PF13424">
    <property type="entry name" value="TPR_12"/>
    <property type="match status" value="3"/>
</dbReference>
<dbReference type="Proteomes" id="UP001144280">
    <property type="component" value="Unassembled WGS sequence"/>
</dbReference>
<dbReference type="PANTHER" id="PTHR47691:SF3">
    <property type="entry name" value="HTH-TYPE TRANSCRIPTIONAL REGULATOR RV0890C-RELATED"/>
    <property type="match status" value="1"/>
</dbReference>
<dbReference type="RefSeq" id="WP_281904701.1">
    <property type="nucleotide sequence ID" value="NZ_BSDI01000072.1"/>
</dbReference>
<accession>A0ABQ5RBD2</accession>
<feature type="domain" description="Bacterial transcriptional activator" evidence="2">
    <location>
        <begin position="100"/>
        <end position="243"/>
    </location>
</feature>
<dbReference type="SMART" id="SM01043">
    <property type="entry name" value="BTAD"/>
    <property type="match status" value="1"/>
</dbReference>
<dbReference type="Gene3D" id="1.10.10.10">
    <property type="entry name" value="Winged helix-like DNA-binding domain superfamily/Winged helix DNA-binding domain"/>
    <property type="match status" value="2"/>
</dbReference>
<evidence type="ECO:0000259" key="2">
    <source>
        <dbReference type="SMART" id="SM01043"/>
    </source>
</evidence>
<name>A0ABQ5RBD2_9ACTN</name>
<dbReference type="PANTHER" id="PTHR47691">
    <property type="entry name" value="REGULATOR-RELATED"/>
    <property type="match status" value="1"/>
</dbReference>
<keyword evidence="1" id="KW-0802">TPR repeat</keyword>
<dbReference type="PROSITE" id="PS50005">
    <property type="entry name" value="TPR"/>
    <property type="match status" value="1"/>
</dbReference>
<dbReference type="InterPro" id="IPR036388">
    <property type="entry name" value="WH-like_DNA-bd_sf"/>
</dbReference>
<organism evidence="3 4">
    <name type="scientific">Phytohabitans aurantiacus</name>
    <dbReference type="NCBI Taxonomy" id="3016789"/>
    <lineage>
        <taxon>Bacteria</taxon>
        <taxon>Bacillati</taxon>
        <taxon>Actinomycetota</taxon>
        <taxon>Actinomycetes</taxon>
        <taxon>Micromonosporales</taxon>
        <taxon>Micromonosporaceae</taxon>
    </lineage>
</organism>
<evidence type="ECO:0000313" key="3">
    <source>
        <dbReference type="EMBL" id="GLI02901.1"/>
    </source>
</evidence>
<dbReference type="InterPro" id="IPR016032">
    <property type="entry name" value="Sig_transdc_resp-reg_C-effctor"/>
</dbReference>
<dbReference type="InterPro" id="IPR027417">
    <property type="entry name" value="P-loop_NTPase"/>
</dbReference>
<dbReference type="Gene3D" id="3.40.50.300">
    <property type="entry name" value="P-loop containing nucleotide triphosphate hydrolases"/>
    <property type="match status" value="1"/>
</dbReference>
<dbReference type="InterPro" id="IPR011990">
    <property type="entry name" value="TPR-like_helical_dom_sf"/>
</dbReference>
<dbReference type="InterPro" id="IPR019734">
    <property type="entry name" value="TPR_rpt"/>
</dbReference>
<dbReference type="SUPFAM" id="SSF52540">
    <property type="entry name" value="P-loop containing nucleoside triphosphate hydrolases"/>
    <property type="match status" value="1"/>
</dbReference>
<dbReference type="InterPro" id="IPR005158">
    <property type="entry name" value="BTAD"/>
</dbReference>
<dbReference type="Pfam" id="PF03704">
    <property type="entry name" value="BTAD"/>
    <property type="match status" value="1"/>
</dbReference>
<dbReference type="SMART" id="SM00028">
    <property type="entry name" value="TPR"/>
    <property type="match status" value="6"/>
</dbReference>
<feature type="repeat" description="TPR" evidence="1">
    <location>
        <begin position="994"/>
        <end position="1027"/>
    </location>
</feature>
<proteinExistence type="predicted"/>